<feature type="region of interest" description="Disordered" evidence="1">
    <location>
        <begin position="36"/>
        <end position="128"/>
    </location>
</feature>
<evidence type="ECO:0000256" key="1">
    <source>
        <dbReference type="SAM" id="MobiDB-lite"/>
    </source>
</evidence>
<dbReference type="AlphaFoldDB" id="A0AAE0XV38"/>
<evidence type="ECO:0000256" key="2">
    <source>
        <dbReference type="SAM" id="SignalP"/>
    </source>
</evidence>
<protein>
    <submittedName>
        <fullName evidence="3">Uncharacterized protein</fullName>
    </submittedName>
</protein>
<dbReference type="EMBL" id="JAWDGP010007558">
    <property type="protein sequence ID" value="KAK3713606.1"/>
    <property type="molecule type" value="Genomic_DNA"/>
</dbReference>
<keyword evidence="4" id="KW-1185">Reference proteome</keyword>
<dbReference type="Proteomes" id="UP001283361">
    <property type="component" value="Unassembled WGS sequence"/>
</dbReference>
<feature type="chain" id="PRO_5041995145" evidence="2">
    <location>
        <begin position="24"/>
        <end position="289"/>
    </location>
</feature>
<evidence type="ECO:0000313" key="4">
    <source>
        <dbReference type="Proteomes" id="UP001283361"/>
    </source>
</evidence>
<sequence length="289" mass="33343">MKPIFTSLCFLVVIVAPIVGTQASWYGNWFPDKESLNSEDSLEDLDPDRPGFFYNTKHQFDQSEYKPDQSEYEPAQSEDQPDQLDDQLDESEYQPDQSEYQPDQSEYQPNQSEYQPDNSETPDTFDENRERRSSFLGDFLQDLLLKFPSDMRMLLHNPIEETLAKIVMTLVNTASFEEDAEVKHRVDLTRAVSKAKDLIGFFDTVLSSTPPDEVSALLDKVVKAIEKRAGDLDQMDDQTVVSEVERDNEEVEMFMFGATEMFHRKFLEVGEDQVRFIGERPALESDIDE</sequence>
<proteinExistence type="predicted"/>
<feature type="compositionally biased region" description="Polar residues" evidence="1">
    <location>
        <begin position="95"/>
        <end position="122"/>
    </location>
</feature>
<feature type="compositionally biased region" description="Acidic residues" evidence="1">
    <location>
        <begin position="79"/>
        <end position="93"/>
    </location>
</feature>
<accession>A0AAE0XV38</accession>
<feature type="compositionally biased region" description="Basic and acidic residues" evidence="1">
    <location>
        <begin position="58"/>
        <end position="69"/>
    </location>
</feature>
<keyword evidence="2" id="KW-0732">Signal</keyword>
<evidence type="ECO:0000313" key="3">
    <source>
        <dbReference type="EMBL" id="KAK3713606.1"/>
    </source>
</evidence>
<gene>
    <name evidence="3" type="ORF">RRG08_055248</name>
</gene>
<name>A0AAE0XV38_9GAST</name>
<reference evidence="3" key="1">
    <citation type="journal article" date="2023" name="G3 (Bethesda)">
        <title>A reference genome for the long-term kleptoplast-retaining sea slug Elysia crispata morphotype clarki.</title>
        <authorList>
            <person name="Eastman K.E."/>
            <person name="Pendleton A.L."/>
            <person name="Shaikh M.A."/>
            <person name="Suttiyut T."/>
            <person name="Ogas R."/>
            <person name="Tomko P."/>
            <person name="Gavelis G."/>
            <person name="Widhalm J.R."/>
            <person name="Wisecaver J.H."/>
        </authorList>
    </citation>
    <scope>NUCLEOTIDE SEQUENCE</scope>
    <source>
        <strain evidence="3">ECLA1</strain>
    </source>
</reference>
<comment type="caution">
    <text evidence="3">The sequence shown here is derived from an EMBL/GenBank/DDBJ whole genome shotgun (WGS) entry which is preliminary data.</text>
</comment>
<feature type="signal peptide" evidence="2">
    <location>
        <begin position="1"/>
        <end position="23"/>
    </location>
</feature>
<organism evidence="3 4">
    <name type="scientific">Elysia crispata</name>
    <name type="common">lettuce slug</name>
    <dbReference type="NCBI Taxonomy" id="231223"/>
    <lineage>
        <taxon>Eukaryota</taxon>
        <taxon>Metazoa</taxon>
        <taxon>Spiralia</taxon>
        <taxon>Lophotrochozoa</taxon>
        <taxon>Mollusca</taxon>
        <taxon>Gastropoda</taxon>
        <taxon>Heterobranchia</taxon>
        <taxon>Euthyneura</taxon>
        <taxon>Panpulmonata</taxon>
        <taxon>Sacoglossa</taxon>
        <taxon>Placobranchoidea</taxon>
        <taxon>Plakobranchidae</taxon>
        <taxon>Elysia</taxon>
    </lineage>
</organism>